<accession>A0AAD8QWP1</accession>
<dbReference type="EMBL" id="JAUUTY010000007">
    <property type="protein sequence ID" value="KAK1610545.1"/>
    <property type="molecule type" value="Genomic_DNA"/>
</dbReference>
<dbReference type="AlphaFoldDB" id="A0AAD8QWP1"/>
<dbReference type="Proteomes" id="UP001231189">
    <property type="component" value="Unassembled WGS sequence"/>
</dbReference>
<dbReference type="InterPro" id="IPR007321">
    <property type="entry name" value="Transposase_28"/>
</dbReference>
<feature type="compositionally biased region" description="Low complexity" evidence="1">
    <location>
        <begin position="308"/>
        <end position="318"/>
    </location>
</feature>
<keyword evidence="4" id="KW-1185">Reference proteome</keyword>
<feature type="compositionally biased region" description="Basic and acidic residues" evidence="1">
    <location>
        <begin position="332"/>
        <end position="342"/>
    </location>
</feature>
<organism evidence="3 4">
    <name type="scientific">Lolium multiflorum</name>
    <name type="common">Italian ryegrass</name>
    <name type="synonym">Lolium perenne subsp. multiflorum</name>
    <dbReference type="NCBI Taxonomy" id="4521"/>
    <lineage>
        <taxon>Eukaryota</taxon>
        <taxon>Viridiplantae</taxon>
        <taxon>Streptophyta</taxon>
        <taxon>Embryophyta</taxon>
        <taxon>Tracheophyta</taxon>
        <taxon>Spermatophyta</taxon>
        <taxon>Magnoliopsida</taxon>
        <taxon>Liliopsida</taxon>
        <taxon>Poales</taxon>
        <taxon>Poaceae</taxon>
        <taxon>BOP clade</taxon>
        <taxon>Pooideae</taxon>
        <taxon>Poodae</taxon>
        <taxon>Poeae</taxon>
        <taxon>Poeae Chloroplast Group 2 (Poeae type)</taxon>
        <taxon>Loliodinae</taxon>
        <taxon>Loliinae</taxon>
        <taxon>Lolium</taxon>
    </lineage>
</organism>
<dbReference type="PANTHER" id="PTHR33026:SF7">
    <property type="entry name" value="OS03G0100275 PROTEIN"/>
    <property type="match status" value="1"/>
</dbReference>
<dbReference type="PANTHER" id="PTHR33026">
    <property type="entry name" value="OS06G0360600 PROTEIN"/>
    <property type="match status" value="1"/>
</dbReference>
<protein>
    <recommendedName>
        <fullName evidence="2">Transposase (putative) gypsy type domain-containing protein</fullName>
    </recommendedName>
</protein>
<feature type="region of interest" description="Disordered" evidence="1">
    <location>
        <begin position="275"/>
        <end position="359"/>
    </location>
</feature>
<sequence>MKDYVTPKPDPDERVLTKAWVERGLSLPCSEFFLSVLTTYGLQPHNICPNSYLLLLNFVTLCEGHLGIRPDIRMWQFFFRVKKETKDNAMVNCGSMTFMLRPGRMYPPHSSHESIRHWNTSWFYVKNIEVPKVHQGLPKFINKPPEELDRWSLIPALAQYPELNKAAWRISRLVHDGLAGTDLTLSWFSRRIQPLKYNPRLICEYTRVEDKLRVTCDNMPADSLKRRIKTLVKITRGQPVPEIVMDIKTNNQCPLLNTSAEEDFRDVLRVPMSVEGAEEDPEEDDEEEEKAPKKAAPRITKRPRAKVSGSEDGASGEASAKKAKIIKPPPLDSKKAERERLKLLANAGKGSRPLIPGAT</sequence>
<evidence type="ECO:0000313" key="3">
    <source>
        <dbReference type="EMBL" id="KAK1610545.1"/>
    </source>
</evidence>
<feature type="compositionally biased region" description="Acidic residues" evidence="1">
    <location>
        <begin position="276"/>
        <end position="289"/>
    </location>
</feature>
<dbReference type="Pfam" id="PF04195">
    <property type="entry name" value="Transposase_28"/>
    <property type="match status" value="1"/>
</dbReference>
<evidence type="ECO:0000313" key="4">
    <source>
        <dbReference type="Proteomes" id="UP001231189"/>
    </source>
</evidence>
<name>A0AAD8QWP1_LOLMU</name>
<gene>
    <name evidence="3" type="ORF">QYE76_034218</name>
</gene>
<feature type="compositionally biased region" description="Basic residues" evidence="1">
    <location>
        <begin position="293"/>
        <end position="305"/>
    </location>
</feature>
<feature type="domain" description="Transposase (putative) gypsy type" evidence="2">
    <location>
        <begin position="16"/>
        <end position="82"/>
    </location>
</feature>
<evidence type="ECO:0000259" key="2">
    <source>
        <dbReference type="Pfam" id="PF04195"/>
    </source>
</evidence>
<reference evidence="3" key="1">
    <citation type="submission" date="2023-07" db="EMBL/GenBank/DDBJ databases">
        <title>A chromosome-level genome assembly of Lolium multiflorum.</title>
        <authorList>
            <person name="Chen Y."/>
            <person name="Copetti D."/>
            <person name="Kolliker R."/>
            <person name="Studer B."/>
        </authorList>
    </citation>
    <scope>NUCLEOTIDE SEQUENCE</scope>
    <source>
        <strain evidence="3">02402/16</strain>
        <tissue evidence="3">Leaf</tissue>
    </source>
</reference>
<proteinExistence type="predicted"/>
<evidence type="ECO:0000256" key="1">
    <source>
        <dbReference type="SAM" id="MobiDB-lite"/>
    </source>
</evidence>
<comment type="caution">
    <text evidence="3">The sequence shown here is derived from an EMBL/GenBank/DDBJ whole genome shotgun (WGS) entry which is preliminary data.</text>
</comment>